<evidence type="ECO:0000313" key="3">
    <source>
        <dbReference type="EMBL" id="KAF2663088.1"/>
    </source>
</evidence>
<organism evidence="3 4">
    <name type="scientific">Microthyrium microscopicum</name>
    <dbReference type="NCBI Taxonomy" id="703497"/>
    <lineage>
        <taxon>Eukaryota</taxon>
        <taxon>Fungi</taxon>
        <taxon>Dikarya</taxon>
        <taxon>Ascomycota</taxon>
        <taxon>Pezizomycotina</taxon>
        <taxon>Dothideomycetes</taxon>
        <taxon>Dothideomycetes incertae sedis</taxon>
        <taxon>Microthyriales</taxon>
        <taxon>Microthyriaceae</taxon>
        <taxon>Microthyrium</taxon>
    </lineage>
</organism>
<evidence type="ECO:0000313" key="2">
    <source>
        <dbReference type="EMBL" id="KAF2663087.1"/>
    </source>
</evidence>
<reference evidence="3" key="1">
    <citation type="journal article" date="2020" name="Stud. Mycol.">
        <title>101 Dothideomycetes genomes: a test case for predicting lifestyles and emergence of pathogens.</title>
        <authorList>
            <person name="Haridas S."/>
            <person name="Albert R."/>
            <person name="Binder M."/>
            <person name="Bloem J."/>
            <person name="Labutti K."/>
            <person name="Salamov A."/>
            <person name="Andreopoulos B."/>
            <person name="Baker S."/>
            <person name="Barry K."/>
            <person name="Bills G."/>
            <person name="Bluhm B."/>
            <person name="Cannon C."/>
            <person name="Castanera R."/>
            <person name="Culley D."/>
            <person name="Daum C."/>
            <person name="Ezra D."/>
            <person name="Gonzalez J."/>
            <person name="Henrissat B."/>
            <person name="Kuo A."/>
            <person name="Liang C."/>
            <person name="Lipzen A."/>
            <person name="Lutzoni F."/>
            <person name="Magnuson J."/>
            <person name="Mondo S."/>
            <person name="Nolan M."/>
            <person name="Ohm R."/>
            <person name="Pangilinan J."/>
            <person name="Park H.-J."/>
            <person name="Ramirez L."/>
            <person name="Alfaro M."/>
            <person name="Sun H."/>
            <person name="Tritt A."/>
            <person name="Yoshinaga Y."/>
            <person name="Zwiers L.-H."/>
            <person name="Turgeon B."/>
            <person name="Goodwin S."/>
            <person name="Spatafora J."/>
            <person name="Crous P."/>
            <person name="Grigoriev I."/>
        </authorList>
    </citation>
    <scope>NUCLEOTIDE SEQUENCE</scope>
    <source>
        <strain evidence="3">CBS 115976</strain>
    </source>
</reference>
<protein>
    <submittedName>
        <fullName evidence="3">Uncharacterized protein</fullName>
    </submittedName>
</protein>
<name>A0A6A6TW53_9PEZI</name>
<evidence type="ECO:0000256" key="1">
    <source>
        <dbReference type="SAM" id="MobiDB-lite"/>
    </source>
</evidence>
<evidence type="ECO:0000313" key="4">
    <source>
        <dbReference type="Proteomes" id="UP000799302"/>
    </source>
</evidence>
<dbReference type="EMBL" id="MU004255">
    <property type="protein sequence ID" value="KAF2663087.1"/>
    <property type="molecule type" value="Genomic_DNA"/>
</dbReference>
<proteinExistence type="predicted"/>
<keyword evidence="4" id="KW-1185">Reference proteome</keyword>
<accession>A0A6A6TW53</accession>
<dbReference type="AlphaFoldDB" id="A0A6A6TW53"/>
<sequence length="111" mass="12230">MSPECAVHHYRSPHKLCCSNIPPRRCRQPVAASITILSLTIASINLPWPAAMPTIEAEVLPLTEVDGTLKKKFFICTNGILPNTAVVTEQQASPLNKRKTLNENSIKRGKL</sequence>
<gene>
    <name evidence="3" type="ORF">BT63DRAFT_173115</name>
    <name evidence="2" type="ORF">BT63DRAFT_173224</name>
</gene>
<feature type="region of interest" description="Disordered" evidence="1">
    <location>
        <begin position="91"/>
        <end position="111"/>
    </location>
</feature>
<dbReference type="Proteomes" id="UP000799302">
    <property type="component" value="Unassembled WGS sequence"/>
</dbReference>
<dbReference type="EMBL" id="MU004254">
    <property type="protein sequence ID" value="KAF2663088.1"/>
    <property type="molecule type" value="Genomic_DNA"/>
</dbReference>